<evidence type="ECO:0000259" key="6">
    <source>
        <dbReference type="PROSITE" id="PS50977"/>
    </source>
</evidence>
<protein>
    <submittedName>
        <fullName evidence="7">AcrR family transcriptional regulator</fullName>
    </submittedName>
</protein>
<dbReference type="Proteomes" id="UP000589036">
    <property type="component" value="Unassembled WGS sequence"/>
</dbReference>
<dbReference type="PRINTS" id="PR00455">
    <property type="entry name" value="HTHTETR"/>
</dbReference>
<evidence type="ECO:0000256" key="2">
    <source>
        <dbReference type="ARBA" id="ARBA00023125"/>
    </source>
</evidence>
<keyword evidence="2 4" id="KW-0238">DNA-binding</keyword>
<evidence type="ECO:0000313" key="8">
    <source>
        <dbReference type="Proteomes" id="UP000589036"/>
    </source>
</evidence>
<evidence type="ECO:0000256" key="1">
    <source>
        <dbReference type="ARBA" id="ARBA00023015"/>
    </source>
</evidence>
<dbReference type="InterPro" id="IPR009057">
    <property type="entry name" value="Homeodomain-like_sf"/>
</dbReference>
<dbReference type="PANTHER" id="PTHR30055:SF234">
    <property type="entry name" value="HTH-TYPE TRANSCRIPTIONAL REGULATOR BETI"/>
    <property type="match status" value="1"/>
</dbReference>
<dbReference type="GO" id="GO:0000976">
    <property type="term" value="F:transcription cis-regulatory region binding"/>
    <property type="evidence" value="ECO:0007669"/>
    <property type="project" value="TreeGrafter"/>
</dbReference>
<dbReference type="AlphaFoldDB" id="A0A852U227"/>
<name>A0A852U227_9ACTN</name>
<accession>A0A852U227</accession>
<organism evidence="7 8">
    <name type="scientific">Spinactinospora alkalitolerans</name>
    <dbReference type="NCBI Taxonomy" id="687207"/>
    <lineage>
        <taxon>Bacteria</taxon>
        <taxon>Bacillati</taxon>
        <taxon>Actinomycetota</taxon>
        <taxon>Actinomycetes</taxon>
        <taxon>Streptosporangiales</taxon>
        <taxon>Nocardiopsidaceae</taxon>
        <taxon>Spinactinospora</taxon>
    </lineage>
</organism>
<dbReference type="GO" id="GO:0003700">
    <property type="term" value="F:DNA-binding transcription factor activity"/>
    <property type="evidence" value="ECO:0007669"/>
    <property type="project" value="TreeGrafter"/>
</dbReference>
<dbReference type="InterPro" id="IPR050109">
    <property type="entry name" value="HTH-type_TetR-like_transc_reg"/>
</dbReference>
<feature type="domain" description="HTH tetR-type" evidence="6">
    <location>
        <begin position="20"/>
        <end position="80"/>
    </location>
</feature>
<dbReference type="InterPro" id="IPR001647">
    <property type="entry name" value="HTH_TetR"/>
</dbReference>
<keyword evidence="8" id="KW-1185">Reference proteome</keyword>
<dbReference type="EMBL" id="JACCCC010000001">
    <property type="protein sequence ID" value="NYE50171.1"/>
    <property type="molecule type" value="Genomic_DNA"/>
</dbReference>
<dbReference type="Gene3D" id="1.10.357.10">
    <property type="entry name" value="Tetracycline Repressor, domain 2"/>
    <property type="match status" value="1"/>
</dbReference>
<dbReference type="PROSITE" id="PS50977">
    <property type="entry name" value="HTH_TETR_2"/>
    <property type="match status" value="1"/>
</dbReference>
<evidence type="ECO:0000256" key="4">
    <source>
        <dbReference type="PROSITE-ProRule" id="PRU00335"/>
    </source>
</evidence>
<feature type="compositionally biased region" description="Low complexity" evidence="5">
    <location>
        <begin position="217"/>
        <end position="227"/>
    </location>
</feature>
<dbReference type="Pfam" id="PF00440">
    <property type="entry name" value="TetR_N"/>
    <property type="match status" value="1"/>
</dbReference>
<gene>
    <name evidence="7" type="ORF">HDA32_005291</name>
</gene>
<evidence type="ECO:0000256" key="3">
    <source>
        <dbReference type="ARBA" id="ARBA00023163"/>
    </source>
</evidence>
<dbReference type="PANTHER" id="PTHR30055">
    <property type="entry name" value="HTH-TYPE TRANSCRIPTIONAL REGULATOR RUTR"/>
    <property type="match status" value="1"/>
</dbReference>
<feature type="DNA-binding region" description="H-T-H motif" evidence="4">
    <location>
        <begin position="43"/>
        <end position="62"/>
    </location>
</feature>
<evidence type="ECO:0000313" key="7">
    <source>
        <dbReference type="EMBL" id="NYE50171.1"/>
    </source>
</evidence>
<comment type="caution">
    <text evidence="7">The sequence shown here is derived from an EMBL/GenBank/DDBJ whole genome shotgun (WGS) entry which is preliminary data.</text>
</comment>
<dbReference type="RefSeq" id="WP_179645699.1">
    <property type="nucleotide sequence ID" value="NZ_BAAAYY010000014.1"/>
</dbReference>
<evidence type="ECO:0000256" key="5">
    <source>
        <dbReference type="SAM" id="MobiDB-lite"/>
    </source>
</evidence>
<sequence>MPRGSTGRKGAAAWRWSRTAETRKGLLKAAREVFAERGFAEAGVAEVVERAGSSVGSMYHHFGGKAELFMALWEEHQQAHEHAAAAAVAAARASGEEDPLELFTVGARAFLEGSWERRDLARLFIDGDGPPGFELVRRTRTRKWVRHSAALLGAGSAPSDRMAVAVLTTVIAEAGREVAVCESAEEAEEVTTAALAFIRRLDPVETGGGGSERCGCSPAAPASARRS</sequence>
<dbReference type="SUPFAM" id="SSF46689">
    <property type="entry name" value="Homeodomain-like"/>
    <property type="match status" value="1"/>
</dbReference>
<keyword evidence="3" id="KW-0804">Transcription</keyword>
<reference evidence="7 8" key="1">
    <citation type="submission" date="2020-07" db="EMBL/GenBank/DDBJ databases">
        <title>Sequencing the genomes of 1000 actinobacteria strains.</title>
        <authorList>
            <person name="Klenk H.-P."/>
        </authorList>
    </citation>
    <scope>NUCLEOTIDE SEQUENCE [LARGE SCALE GENOMIC DNA]</scope>
    <source>
        <strain evidence="7 8">CXB654</strain>
    </source>
</reference>
<keyword evidence="1" id="KW-0805">Transcription regulation</keyword>
<feature type="region of interest" description="Disordered" evidence="5">
    <location>
        <begin position="206"/>
        <end position="227"/>
    </location>
</feature>
<proteinExistence type="predicted"/>